<dbReference type="Gene3D" id="3.40.50.10860">
    <property type="entry name" value="Leucine Dehydrogenase, chain A, domain 1"/>
    <property type="match status" value="1"/>
</dbReference>
<evidence type="ECO:0000256" key="4">
    <source>
        <dbReference type="ARBA" id="ARBA00022857"/>
    </source>
</evidence>
<keyword evidence="6 7" id="KW-0057">Aromatic amino acid biosynthesis</keyword>
<dbReference type="EC" id="1.1.1.25" evidence="2 7"/>
<dbReference type="eggNOG" id="COG0169">
    <property type="taxonomic scope" value="Bacteria"/>
</dbReference>
<dbReference type="Pfam" id="PF18317">
    <property type="entry name" value="SDH_C"/>
    <property type="match status" value="1"/>
</dbReference>
<feature type="domain" description="SDH C-terminal" evidence="9">
    <location>
        <begin position="270"/>
        <end position="299"/>
    </location>
</feature>
<dbReference type="Gene3D" id="3.40.50.720">
    <property type="entry name" value="NAD(P)-binding Rossmann-like Domain"/>
    <property type="match status" value="1"/>
</dbReference>
<dbReference type="GO" id="GO:0009073">
    <property type="term" value="P:aromatic amino acid family biosynthetic process"/>
    <property type="evidence" value="ECO:0007669"/>
    <property type="project" value="UniProtKB-KW"/>
</dbReference>
<feature type="binding site" evidence="7">
    <location>
        <position position="277"/>
    </location>
    <ligand>
        <name>shikimate</name>
        <dbReference type="ChEBI" id="CHEBI:36208"/>
    </ligand>
</feature>
<comment type="caution">
    <text evidence="7">Lacks conserved residue(s) required for the propagation of feature annotation.</text>
</comment>
<evidence type="ECO:0000313" key="10">
    <source>
        <dbReference type="EMBL" id="EEJ51096.1"/>
    </source>
</evidence>
<dbReference type="GO" id="GO:0008652">
    <property type="term" value="P:amino acid biosynthetic process"/>
    <property type="evidence" value="ECO:0007669"/>
    <property type="project" value="UniProtKB-KW"/>
</dbReference>
<dbReference type="InterPro" id="IPR011342">
    <property type="entry name" value="Shikimate_DH"/>
</dbReference>
<feature type="binding site" evidence="7">
    <location>
        <begin position="39"/>
        <end position="41"/>
    </location>
    <ligand>
        <name>shikimate</name>
        <dbReference type="ChEBI" id="CHEBI:36208"/>
    </ligand>
</feature>
<dbReference type="InterPro" id="IPR041121">
    <property type="entry name" value="SDH_C"/>
</dbReference>
<dbReference type="InterPro" id="IPR036291">
    <property type="entry name" value="NAD(P)-bd_dom_sf"/>
</dbReference>
<dbReference type="GO" id="GO:0004764">
    <property type="term" value="F:shikimate 3-dehydrogenase (NADP+) activity"/>
    <property type="evidence" value="ECO:0007669"/>
    <property type="project" value="UniProtKB-UniRule"/>
</dbReference>
<comment type="catalytic activity">
    <reaction evidence="7">
        <text>shikimate + NADP(+) = 3-dehydroshikimate + NADPH + H(+)</text>
        <dbReference type="Rhea" id="RHEA:17737"/>
        <dbReference type="ChEBI" id="CHEBI:15378"/>
        <dbReference type="ChEBI" id="CHEBI:16630"/>
        <dbReference type="ChEBI" id="CHEBI:36208"/>
        <dbReference type="ChEBI" id="CHEBI:57783"/>
        <dbReference type="ChEBI" id="CHEBI:58349"/>
        <dbReference type="EC" id="1.1.1.25"/>
    </reaction>
</comment>
<feature type="domain" description="Shikimate dehydrogenase substrate binding N-terminal" evidence="8">
    <location>
        <begin position="31"/>
        <end position="113"/>
    </location>
</feature>
<comment type="similarity">
    <text evidence="7">Belongs to the shikimate dehydrogenase family.</text>
</comment>
<dbReference type="InterPro" id="IPR022893">
    <property type="entry name" value="Shikimate_DH_fam"/>
</dbReference>
<name>C2KYP1_9FIRM</name>
<dbReference type="GO" id="GO:0050661">
    <property type="term" value="F:NADP binding"/>
    <property type="evidence" value="ECO:0007669"/>
    <property type="project" value="InterPro"/>
</dbReference>
<feature type="binding site" evidence="7">
    <location>
        <position position="86"/>
    </location>
    <ligand>
        <name>shikimate</name>
        <dbReference type="ChEBI" id="CHEBI:36208"/>
    </ligand>
</feature>
<feature type="binding site" evidence="7">
    <location>
        <position position="270"/>
    </location>
    <ligand>
        <name>NADP(+)</name>
        <dbReference type="ChEBI" id="CHEBI:58349"/>
    </ligand>
</feature>
<dbReference type="InParanoid" id="C2KYP1"/>
<dbReference type="HOGENOM" id="CLU_044063_4_4_9"/>
<dbReference type="InterPro" id="IPR046346">
    <property type="entry name" value="Aminoacid_DH-like_N_sf"/>
</dbReference>
<evidence type="ECO:0000256" key="2">
    <source>
        <dbReference type="ARBA" id="ARBA00012962"/>
    </source>
</evidence>
<organism evidence="10 11">
    <name type="scientific">Oribacterium sinus F0268</name>
    <dbReference type="NCBI Taxonomy" id="585501"/>
    <lineage>
        <taxon>Bacteria</taxon>
        <taxon>Bacillati</taxon>
        <taxon>Bacillota</taxon>
        <taxon>Clostridia</taxon>
        <taxon>Lachnospirales</taxon>
        <taxon>Lachnospiraceae</taxon>
        <taxon>Oribacterium</taxon>
    </lineage>
</organism>
<dbReference type="FunCoup" id="C2KYP1">
    <property type="interactions" value="341"/>
</dbReference>
<evidence type="ECO:0000313" key="11">
    <source>
        <dbReference type="Proteomes" id="UP000004121"/>
    </source>
</evidence>
<dbReference type="UniPathway" id="UPA00053">
    <property type="reaction ID" value="UER00087"/>
</dbReference>
<keyword evidence="5 7" id="KW-0560">Oxidoreductase</keyword>
<dbReference type="EMBL" id="ACKX01000164">
    <property type="protein sequence ID" value="EEJ51096.1"/>
    <property type="molecule type" value="Genomic_DNA"/>
</dbReference>
<dbReference type="STRING" id="585501.HMPREF6123_1610"/>
<protein>
    <recommendedName>
        <fullName evidence="2 7">Shikimate dehydrogenase (NADP(+))</fullName>
        <shortName evidence="7">SDH</shortName>
        <ecNumber evidence="2 7">1.1.1.25</ecNumber>
    </recommendedName>
</protein>
<feature type="active site" description="Proton acceptor" evidence="7">
    <location>
        <position position="90"/>
    </location>
</feature>
<evidence type="ECO:0000256" key="1">
    <source>
        <dbReference type="ARBA" id="ARBA00004871"/>
    </source>
</evidence>
<evidence type="ECO:0000256" key="6">
    <source>
        <dbReference type="ARBA" id="ARBA00023141"/>
    </source>
</evidence>
<dbReference type="NCBIfam" id="TIGR00507">
    <property type="entry name" value="aroE"/>
    <property type="match status" value="1"/>
</dbReference>
<dbReference type="HAMAP" id="MF_00222">
    <property type="entry name" value="Shikimate_DH_AroE"/>
    <property type="match status" value="1"/>
</dbReference>
<dbReference type="Pfam" id="PF08501">
    <property type="entry name" value="Shikimate_dh_N"/>
    <property type="match status" value="1"/>
</dbReference>
<accession>C2KYP1</accession>
<dbReference type="GO" id="GO:0009423">
    <property type="term" value="P:chorismate biosynthetic process"/>
    <property type="evidence" value="ECO:0007669"/>
    <property type="project" value="UniProtKB-UniRule"/>
</dbReference>
<dbReference type="GO" id="GO:0019632">
    <property type="term" value="P:shikimate metabolic process"/>
    <property type="evidence" value="ECO:0007669"/>
    <property type="project" value="InterPro"/>
</dbReference>
<reference evidence="10 11" key="1">
    <citation type="submission" date="2009-04" db="EMBL/GenBank/DDBJ databases">
        <authorList>
            <person name="Qin X."/>
            <person name="Bachman B."/>
            <person name="Battles P."/>
            <person name="Bell A."/>
            <person name="Bess C."/>
            <person name="Bickham C."/>
            <person name="Chaboub L."/>
            <person name="Chen D."/>
            <person name="Coyle M."/>
            <person name="Deiros D.R."/>
            <person name="Dinh H."/>
            <person name="Forbes L."/>
            <person name="Fowler G."/>
            <person name="Francisco L."/>
            <person name="Fu Q."/>
            <person name="Gubbala S."/>
            <person name="Hale W."/>
            <person name="Han Y."/>
            <person name="Hemphill L."/>
            <person name="Highlander S.K."/>
            <person name="Hirani K."/>
            <person name="Hogues M."/>
            <person name="Jackson L."/>
            <person name="Jakkamsetti A."/>
            <person name="Javaid M."/>
            <person name="Jiang H."/>
            <person name="Korchina V."/>
            <person name="Kovar C."/>
            <person name="Lara F."/>
            <person name="Lee S."/>
            <person name="Mata R."/>
            <person name="Mathew T."/>
            <person name="Moen C."/>
            <person name="Morales K."/>
            <person name="Munidasa M."/>
            <person name="Nazareth L."/>
            <person name="Ngo R."/>
            <person name="Nguyen L."/>
            <person name="Okwuonu G."/>
            <person name="Ongeri F."/>
            <person name="Patil S."/>
            <person name="Petrosino J."/>
            <person name="Pham C."/>
            <person name="Pham P."/>
            <person name="Pu L.-L."/>
            <person name="Puazo M."/>
            <person name="Raj R."/>
            <person name="Reid J."/>
            <person name="Rouhana J."/>
            <person name="Saada N."/>
            <person name="Shang Y."/>
            <person name="Simmons D."/>
            <person name="Thornton R."/>
            <person name="Warren J."/>
            <person name="Weissenberger G."/>
            <person name="Zhang J."/>
            <person name="Zhang L."/>
            <person name="Zhou C."/>
            <person name="Zhu D."/>
            <person name="Muzny D."/>
            <person name="Worley K."/>
            <person name="Gibbs R."/>
        </authorList>
    </citation>
    <scope>NUCLEOTIDE SEQUENCE [LARGE SCALE GENOMIC DNA]</scope>
    <source>
        <strain evidence="10 11">F0268</strain>
    </source>
</reference>
<dbReference type="CDD" id="cd01065">
    <property type="entry name" value="NAD_bind_Shikimate_DH"/>
    <property type="match status" value="1"/>
</dbReference>
<feature type="binding site" evidence="7">
    <location>
        <position position="249"/>
    </location>
    <ligand>
        <name>shikimate</name>
        <dbReference type="ChEBI" id="CHEBI:36208"/>
    </ligand>
</feature>
<dbReference type="PANTHER" id="PTHR21089">
    <property type="entry name" value="SHIKIMATE DEHYDROGENASE"/>
    <property type="match status" value="1"/>
</dbReference>
<dbReference type="SUPFAM" id="SSF53223">
    <property type="entry name" value="Aminoacid dehydrogenase-like, N-terminal domain"/>
    <property type="match status" value="1"/>
</dbReference>
<comment type="subunit">
    <text evidence="7">Homodimer.</text>
</comment>
<evidence type="ECO:0000259" key="9">
    <source>
        <dbReference type="Pfam" id="PF18317"/>
    </source>
</evidence>
<feature type="binding site" evidence="7">
    <location>
        <position position="111"/>
    </location>
    <ligand>
        <name>shikimate</name>
        <dbReference type="ChEBI" id="CHEBI:36208"/>
    </ligand>
</feature>
<gene>
    <name evidence="7 10" type="primary">aroE</name>
    <name evidence="10" type="ORF">HMPREF6123_1610</name>
</gene>
<comment type="pathway">
    <text evidence="1 7">Metabolic intermediate biosynthesis; chorismate biosynthesis; chorismate from D-erythrose 4-phosphate and phosphoenolpyruvate: step 4/7.</text>
</comment>
<feature type="binding site" evidence="7">
    <location>
        <position position="247"/>
    </location>
    <ligand>
        <name>NADP(+)</name>
        <dbReference type="ChEBI" id="CHEBI:58349"/>
    </ligand>
</feature>
<dbReference type="AlphaFoldDB" id="C2KYP1"/>
<dbReference type="SUPFAM" id="SSF51735">
    <property type="entry name" value="NAD(P)-binding Rossmann-fold domains"/>
    <property type="match status" value="1"/>
</dbReference>
<dbReference type="InterPro" id="IPR013708">
    <property type="entry name" value="Shikimate_DH-bd_N"/>
</dbReference>
<keyword evidence="3 7" id="KW-0028">Amino-acid biosynthesis</keyword>
<sequence length="308" mass="34078">MKRKEKKVGPMSACSKENFWEIDGRTGLFGLLGSPVEHSLSPAMHNEAFRLLGINARYLAFDLQKEDLPGALPVFRKMKLQGCNLTMPLKEAVIPLCDSISKEARLAHSVNTLVFRENGEIEGHSTDGKGFFRGLEAKGLALKGKKLSLLGLGGAGKAILSYGIGTELSEIEVLVRDAGKGKYEDFVERCEKESGRKISLKSLERDLEEACGSSDILVNASSVGMKEDRSLVEDSRWLHKGLFVADCIYHPLETKLLQQAKEQGLSYMNGLPMLFYQGAESFRLWTGKDFPEGEVYALLESKVKEREG</sequence>
<keyword evidence="4 7" id="KW-0521">NADP</keyword>
<evidence type="ECO:0000256" key="7">
    <source>
        <dbReference type="HAMAP-Rule" id="MF_00222"/>
    </source>
</evidence>
<evidence type="ECO:0000256" key="5">
    <source>
        <dbReference type="ARBA" id="ARBA00023002"/>
    </source>
</evidence>
<comment type="caution">
    <text evidence="10">The sequence shown here is derived from an EMBL/GenBank/DDBJ whole genome shotgun (WGS) entry which is preliminary data.</text>
</comment>
<comment type="function">
    <text evidence="7">Involved in the biosynthesis of the chorismate, which leads to the biosynthesis of aromatic amino acids. Catalyzes the reversible NADPH linked reduction of 3-dehydroshikimate (DHSA) to yield shikimate (SA).</text>
</comment>
<evidence type="ECO:0000259" key="8">
    <source>
        <dbReference type="Pfam" id="PF08501"/>
    </source>
</evidence>
<proteinExistence type="inferred from homology"/>
<feature type="binding site" evidence="7">
    <location>
        <position position="127"/>
    </location>
    <ligand>
        <name>shikimate</name>
        <dbReference type="ChEBI" id="CHEBI:36208"/>
    </ligand>
</feature>
<keyword evidence="11" id="KW-1185">Reference proteome</keyword>
<evidence type="ECO:0000256" key="3">
    <source>
        <dbReference type="ARBA" id="ARBA00022605"/>
    </source>
</evidence>
<dbReference type="Proteomes" id="UP000004121">
    <property type="component" value="Unassembled WGS sequence"/>
</dbReference>
<dbReference type="PANTHER" id="PTHR21089:SF1">
    <property type="entry name" value="BIFUNCTIONAL 3-DEHYDROQUINATE DEHYDRATASE_SHIKIMATE DEHYDROGENASE, CHLOROPLASTIC"/>
    <property type="match status" value="1"/>
</dbReference>